<dbReference type="PANTHER" id="PTHR43553:SF27">
    <property type="entry name" value="ENERGY-COUPLING FACTOR TRANSPORTER ATP-BINDING PROTEIN ECFA2"/>
    <property type="match status" value="1"/>
</dbReference>
<dbReference type="GO" id="GO:0016887">
    <property type="term" value="F:ATP hydrolysis activity"/>
    <property type="evidence" value="ECO:0007669"/>
    <property type="project" value="InterPro"/>
</dbReference>
<dbReference type="Pfam" id="PF00005">
    <property type="entry name" value="ABC_tran"/>
    <property type="match status" value="1"/>
</dbReference>
<evidence type="ECO:0000256" key="1">
    <source>
        <dbReference type="ARBA" id="ARBA00004202"/>
    </source>
</evidence>
<dbReference type="RefSeq" id="WP_152405975.1">
    <property type="nucleotide sequence ID" value="NZ_WHIY01000005.1"/>
</dbReference>
<gene>
    <name evidence="9" type="ORF">GBB84_09445</name>
</gene>
<keyword evidence="4" id="KW-0547">Nucleotide-binding</keyword>
<feature type="domain" description="ABC transporter" evidence="8">
    <location>
        <begin position="2"/>
        <end position="224"/>
    </location>
</feature>
<reference evidence="9 10" key="1">
    <citation type="submission" date="2019-10" db="EMBL/GenBank/DDBJ databases">
        <title>Characterization of a new Citrobacter species.</title>
        <authorList>
            <person name="Goncalves Ribeiro T."/>
            <person name="Izdebski R."/>
            <person name="Urbanowicz P."/>
            <person name="Carmeli Y."/>
            <person name="Gniadkowski M."/>
            <person name="Peixe L."/>
        </authorList>
    </citation>
    <scope>NUCLEOTIDE SEQUENCE [LARGE SCALE GENOMIC DNA]</scope>
    <source>
        <strain evidence="9 10">NMI7905_11</strain>
    </source>
</reference>
<evidence type="ECO:0000313" key="9">
    <source>
        <dbReference type="EMBL" id="MPQ51134.1"/>
    </source>
</evidence>
<dbReference type="SMART" id="SM00382">
    <property type="entry name" value="AAA"/>
    <property type="match status" value="1"/>
</dbReference>
<dbReference type="Proteomes" id="UP000475079">
    <property type="component" value="Unassembled WGS sequence"/>
</dbReference>
<evidence type="ECO:0000256" key="5">
    <source>
        <dbReference type="ARBA" id="ARBA00022840"/>
    </source>
</evidence>
<comment type="caution">
    <text evidence="9">The sequence shown here is derived from an EMBL/GenBank/DDBJ whole genome shotgun (WGS) entry which is preliminary data.</text>
</comment>
<keyword evidence="6" id="KW-1278">Translocase</keyword>
<sequence length="227" mass="25580">MLTLNQMTYRWPNATDDCLRDISLELREGEWLALTGDNGAGKSTLLRIMAGLLSPCSGEVIFQQMPLAQLKNRQRARHFGVLFQEAENQIFHSNVADEVAFGLTLQQLPADDINRRTQAALRLCHLQDVADAHPLDLHTAQRRMVAVASLEAMAPTVLLLDEPSRDFDHHWQAVFENWLAVCRERGTCVVAISHDAAFIQRHFSRVVRLHHKALTQSDTLLTPSSPE</sequence>
<dbReference type="InterPro" id="IPR050095">
    <property type="entry name" value="ECF_ABC_transporter_ATP-bd"/>
</dbReference>
<dbReference type="InterPro" id="IPR003593">
    <property type="entry name" value="AAA+_ATPase"/>
</dbReference>
<name>A0A6L5E6V0_9ENTR</name>
<evidence type="ECO:0000259" key="8">
    <source>
        <dbReference type="PROSITE" id="PS50893"/>
    </source>
</evidence>
<keyword evidence="5 9" id="KW-0067">ATP-binding</keyword>
<dbReference type="SUPFAM" id="SSF52540">
    <property type="entry name" value="P-loop containing nucleoside triphosphate hydrolases"/>
    <property type="match status" value="1"/>
</dbReference>
<keyword evidence="3" id="KW-1003">Cell membrane</keyword>
<evidence type="ECO:0000313" key="10">
    <source>
        <dbReference type="Proteomes" id="UP000475079"/>
    </source>
</evidence>
<dbReference type="Gene3D" id="3.40.50.300">
    <property type="entry name" value="P-loop containing nucleotide triphosphate hydrolases"/>
    <property type="match status" value="1"/>
</dbReference>
<evidence type="ECO:0000256" key="6">
    <source>
        <dbReference type="ARBA" id="ARBA00022967"/>
    </source>
</evidence>
<dbReference type="PROSITE" id="PS50893">
    <property type="entry name" value="ABC_TRANSPORTER_2"/>
    <property type="match status" value="1"/>
</dbReference>
<dbReference type="GO" id="GO:0005524">
    <property type="term" value="F:ATP binding"/>
    <property type="evidence" value="ECO:0007669"/>
    <property type="project" value="UniProtKB-KW"/>
</dbReference>
<dbReference type="AlphaFoldDB" id="A0A6L5E6V0"/>
<dbReference type="GO" id="GO:0042626">
    <property type="term" value="F:ATPase-coupled transmembrane transporter activity"/>
    <property type="evidence" value="ECO:0007669"/>
    <property type="project" value="TreeGrafter"/>
</dbReference>
<dbReference type="GO" id="GO:0043190">
    <property type="term" value="C:ATP-binding cassette (ABC) transporter complex"/>
    <property type="evidence" value="ECO:0007669"/>
    <property type="project" value="TreeGrafter"/>
</dbReference>
<organism evidence="9 10">
    <name type="scientific">Citrobacter telavivensis</name>
    <dbReference type="NCBI Taxonomy" id="2653932"/>
    <lineage>
        <taxon>Bacteria</taxon>
        <taxon>Pseudomonadati</taxon>
        <taxon>Pseudomonadota</taxon>
        <taxon>Gammaproteobacteria</taxon>
        <taxon>Enterobacterales</taxon>
        <taxon>Enterobacteriaceae</taxon>
        <taxon>Citrobacter</taxon>
    </lineage>
</organism>
<dbReference type="CDD" id="cd03225">
    <property type="entry name" value="ABC_cobalt_CbiO_domain1"/>
    <property type="match status" value="1"/>
</dbReference>
<protein>
    <submittedName>
        <fullName evidence="9">ATP-binding cassette domain-containing protein</fullName>
    </submittedName>
</protein>
<keyword evidence="7" id="KW-0472">Membrane</keyword>
<evidence type="ECO:0000256" key="7">
    <source>
        <dbReference type="ARBA" id="ARBA00023136"/>
    </source>
</evidence>
<evidence type="ECO:0000256" key="3">
    <source>
        <dbReference type="ARBA" id="ARBA00022475"/>
    </source>
</evidence>
<evidence type="ECO:0000256" key="2">
    <source>
        <dbReference type="ARBA" id="ARBA00022448"/>
    </source>
</evidence>
<keyword evidence="10" id="KW-1185">Reference proteome</keyword>
<keyword evidence="2" id="KW-0813">Transport</keyword>
<proteinExistence type="predicted"/>
<dbReference type="InterPro" id="IPR015856">
    <property type="entry name" value="ABC_transpr_CbiO/EcfA_su"/>
</dbReference>
<accession>A0A6L5E6V0</accession>
<dbReference type="EMBL" id="WHIY01000005">
    <property type="protein sequence ID" value="MPQ51134.1"/>
    <property type="molecule type" value="Genomic_DNA"/>
</dbReference>
<evidence type="ECO:0000256" key="4">
    <source>
        <dbReference type="ARBA" id="ARBA00022741"/>
    </source>
</evidence>
<comment type="subcellular location">
    <subcellularLocation>
        <location evidence="1">Cell membrane</location>
        <topology evidence="1">Peripheral membrane protein</topology>
    </subcellularLocation>
</comment>
<dbReference type="InterPro" id="IPR003439">
    <property type="entry name" value="ABC_transporter-like_ATP-bd"/>
</dbReference>
<dbReference type="InterPro" id="IPR027417">
    <property type="entry name" value="P-loop_NTPase"/>
</dbReference>
<dbReference type="PANTHER" id="PTHR43553">
    <property type="entry name" value="HEAVY METAL TRANSPORTER"/>
    <property type="match status" value="1"/>
</dbReference>